<name>A0A1J4JEG6_9EUKA</name>
<protein>
    <recommendedName>
        <fullName evidence="3">Spatacsin C-terminal domain-containing protein</fullName>
    </recommendedName>
</protein>
<dbReference type="RefSeq" id="XP_068350641.1">
    <property type="nucleotide sequence ID" value="XM_068510743.1"/>
</dbReference>
<dbReference type="PANTHER" id="PTHR13650:SF0">
    <property type="entry name" value="SPATACSIN"/>
    <property type="match status" value="1"/>
</dbReference>
<keyword evidence="1" id="KW-0175">Coiled coil</keyword>
<dbReference type="GO" id="GO:0005737">
    <property type="term" value="C:cytoplasm"/>
    <property type="evidence" value="ECO:0007669"/>
    <property type="project" value="TreeGrafter"/>
</dbReference>
<evidence type="ECO:0000256" key="1">
    <source>
        <dbReference type="SAM" id="Coils"/>
    </source>
</evidence>
<keyword evidence="5" id="KW-1185">Reference proteome</keyword>
<reference evidence="4" key="1">
    <citation type="submission" date="2016-10" db="EMBL/GenBank/DDBJ databases">
        <authorList>
            <person name="Benchimol M."/>
            <person name="Almeida L.G."/>
            <person name="Vasconcelos A.T."/>
            <person name="Perreira-Neves A."/>
            <person name="Rosa I.A."/>
            <person name="Tasca T."/>
            <person name="Bogo M.R."/>
            <person name="de Souza W."/>
        </authorList>
    </citation>
    <scope>NUCLEOTIDE SEQUENCE [LARGE SCALE GENOMIC DNA]</scope>
    <source>
        <strain evidence="4">K</strain>
    </source>
</reference>
<evidence type="ECO:0000313" key="4">
    <source>
        <dbReference type="EMBL" id="OHS97504.1"/>
    </source>
</evidence>
<sequence length="1837" mass="210605">MDGASSPKLTEEELLPFVLDALSKNRISDSYGRIRDSFPNYDPAYLFRTLVLQESWSLVRKTKINDAIKLIESLGESAGQHLREMWRQTTHSKTRQLLFDHLRRHQLLSQKDEELHQIIQKISQKYPNTSFSAAVASYNQTQNLGNNESNIDLNGELNTHLSVKPSVIQEALQSKELSGYFDVNDDSNDSRPMIFQSLFPKPSSPQSIPNTSNTSNLDNSKYFVGNVALLENQPINVIKLLKQQFSDSSQSGPLNSEYLWILHCEHKVSELARLFKEELNSTKFQKNSNELPESLIFINSHYNELNEYEKETLLDILCMAGFICAAELKDKTLIVQRLSKNKLLFDQSWFANKAKSISFETFFRKYAEYCGENELFMAFEMFVLAHQRAKDIDLSSDKTLSPMIRFIWDLWVKRDTSSAALSNMQFLVSNNRKLNKAHQNLTEKQNENNDQIQLENSNTENLESKTENILKDVNEMDEVELWNELPKDSLAPLASFVWNKDPNRFKPDSNETKVLAERLQENYPLLATLVKGEIPHPPNPAANQEPPESKWRSPLYTSKYDLELHDLIQSHFPEYDFSKIFTREYGKKSGQPPFPHFDHPDLITTPSEPPYVYYVMSMLPVSAFQQASDDNIPEAQFKDLCFKCMREAILNKNIRLSALTFIELTDMKFGTDMAVDYRLVVTIFDHLCKHGASLSSSFNHIINNINNISNAINHSLSNNANHNGFNTSNTSNNSGFISNFSNNSLSGNEVIIEELSKVFVQKCKDSARSLQHKIQPHNIEEYLICALLGVRCNLPIDYSPINEFASRGKPAELLLYIDRAEEIGAKYSLDEVVRIINAMMPENALKEHLLFHLTHLLPSDDTSVASEVQPALVVFRALRRTDQPQYVSLLQEAMMRKERLYALLATSVEGSDMTTCALVTLMTMTDAFSFDVANPPEKSQMARLFLQVVLRLLLDKKSNEVISALKLFSEESIMTQLSIWYHSVEIFAFRQAQVALEKINKYLERNNKSNINANECDDLLLGSIDNEEINHIIFPLQDALAKHCAQRSQVHLFRYLQLLRNSETSSFLKSRVKLCEVVEKFDNFRKSLLSCDLLGDFDKIVTDFVLFHSLALGQAAANCLEISSTTATRQWLRNQYSSATCPQQLLEIHEQISDQITDVDPLFFVFLYAATLPFTQPTTTIDLLKFASNKLKENKNKVNGNDNSQKIADQIEKDIDSLILHLTLCKENNIDAYQQPSTHPPIKEIIKILFPNIDPDLIVNEESSMNINNNVNNNNNILKFTSPILYSQSTIKTFFEIFVDRTIDICLDNRQINDARMLCEWRGKNPNSIILLEAVQNLLSCENQENGQITDQHADLLGKYGSLSNKQELLDNIAKGNGWRFQLVALHYRAANIIGLKIDHNFMTIQTVEFLKTKLPLMKNQLNLVRELIKVGRITETETAQYLVESFKTHLLLNSTINSNENQSSKNSEDLLNIDDYGDDFIEFVSLCEKPHLVGENLLNLAKNNHQNTSKNESNKVCQSELSISALTSTVLHASLCTNDVDSCAEKLDSYLDKLIHEKQHDLIIRVVSIFPDPSIIPRYFQYLIKQQKLDDLPHEKLSSKVGKVIINCARHVNPFEPEKYFDLTLNYQLFREHAELQMESGHRLLVGNPDKQTLQESSRHYLLALAYFLHEKCYSLSMECLKKLSLISLQLEVSDPLVLHLNADEVRELMRTKEFPLTLTLAVSYDMDNEESWSDSLFAQIIKKQGDEYLTAFQYFRPITTNLCNGIVKRYKDLCAQGQADENMKERMQHFLLNIPNLVERYRIAKELDFQDQIDNMKEVNPVVCEWCEKVFLNNH</sequence>
<comment type="caution">
    <text evidence="4">The sequence shown here is derived from an EMBL/GenBank/DDBJ whole genome shotgun (WGS) entry which is preliminary data.</text>
</comment>
<dbReference type="InterPro" id="IPR028103">
    <property type="entry name" value="Spatacsin"/>
</dbReference>
<dbReference type="EMBL" id="MLAK01001112">
    <property type="protein sequence ID" value="OHS97504.1"/>
    <property type="molecule type" value="Genomic_DNA"/>
</dbReference>
<evidence type="ECO:0000259" key="3">
    <source>
        <dbReference type="Pfam" id="PF14649"/>
    </source>
</evidence>
<evidence type="ECO:0000313" key="5">
    <source>
        <dbReference type="Proteomes" id="UP000179807"/>
    </source>
</evidence>
<dbReference type="VEuPathDB" id="TrichDB:TRFO_36296"/>
<feature type="coiled-coil region" evidence="1">
    <location>
        <begin position="424"/>
        <end position="451"/>
    </location>
</feature>
<dbReference type="Proteomes" id="UP000179807">
    <property type="component" value="Unassembled WGS sequence"/>
</dbReference>
<dbReference type="Pfam" id="PF14649">
    <property type="entry name" value="Spatacsin_C"/>
    <property type="match status" value="1"/>
</dbReference>
<gene>
    <name evidence="4" type="ORF">TRFO_36296</name>
</gene>
<dbReference type="GeneID" id="94845447"/>
<accession>A0A1J4JEG6</accession>
<feature type="region of interest" description="Disordered" evidence="2">
    <location>
        <begin position="532"/>
        <end position="551"/>
    </location>
</feature>
<evidence type="ECO:0000256" key="2">
    <source>
        <dbReference type="SAM" id="MobiDB-lite"/>
    </source>
</evidence>
<proteinExistence type="predicted"/>
<dbReference type="PANTHER" id="PTHR13650">
    <property type="entry name" value="SPATACSIN"/>
    <property type="match status" value="1"/>
</dbReference>
<organism evidence="4 5">
    <name type="scientific">Tritrichomonas foetus</name>
    <dbReference type="NCBI Taxonomy" id="1144522"/>
    <lineage>
        <taxon>Eukaryota</taxon>
        <taxon>Metamonada</taxon>
        <taxon>Parabasalia</taxon>
        <taxon>Tritrichomonadida</taxon>
        <taxon>Tritrichomonadidae</taxon>
        <taxon>Tritrichomonas</taxon>
    </lineage>
</organism>
<feature type="domain" description="Spatacsin C-terminal" evidence="3">
    <location>
        <begin position="1493"/>
        <end position="1773"/>
    </location>
</feature>
<dbReference type="InterPro" id="IPR028107">
    <property type="entry name" value="Spatacsin_C_dom"/>
</dbReference>